<dbReference type="RefSeq" id="WP_229911963.1">
    <property type="nucleotide sequence ID" value="NZ_BNBM01000009.1"/>
</dbReference>
<sequence length="131" mass="14122">MPDPAGADPMNTEPRKATLTVFVVKPLEIDEPDRCTGHSADGLTQYKVDISHDGPEHVIAPGGREMFRAFLTQAPFSSADRTVGLYIEGADITGTHTPHEVEQLADALAESADQLRALSRDLARILAQGED</sequence>
<name>A0ABV1XU91_9ACTN</name>
<proteinExistence type="predicted"/>
<dbReference type="Proteomes" id="UP001486207">
    <property type="component" value="Unassembled WGS sequence"/>
</dbReference>
<organism evidence="2 3">
    <name type="scientific">Streptomyces lanatus</name>
    <dbReference type="NCBI Taxonomy" id="66900"/>
    <lineage>
        <taxon>Bacteria</taxon>
        <taxon>Bacillati</taxon>
        <taxon>Actinomycetota</taxon>
        <taxon>Actinomycetes</taxon>
        <taxon>Kitasatosporales</taxon>
        <taxon>Streptomycetaceae</taxon>
        <taxon>Streptomyces</taxon>
    </lineage>
</organism>
<keyword evidence="1" id="KW-0175">Coiled coil</keyword>
<feature type="coiled-coil region" evidence="1">
    <location>
        <begin position="101"/>
        <end position="128"/>
    </location>
</feature>
<dbReference type="EMBL" id="JBEPFB010000009">
    <property type="protein sequence ID" value="MER7375140.1"/>
    <property type="molecule type" value="Genomic_DNA"/>
</dbReference>
<dbReference type="Pfam" id="PF21848">
    <property type="entry name" value="DUF6907"/>
    <property type="match status" value="1"/>
</dbReference>
<protein>
    <submittedName>
        <fullName evidence="2">Uncharacterized protein</fullName>
    </submittedName>
</protein>
<accession>A0ABV1XU91</accession>
<keyword evidence="3" id="KW-1185">Reference proteome</keyword>
<dbReference type="InterPro" id="IPR054202">
    <property type="entry name" value="DUF6907"/>
</dbReference>
<evidence type="ECO:0000313" key="2">
    <source>
        <dbReference type="EMBL" id="MER7375140.1"/>
    </source>
</evidence>
<reference evidence="2 3" key="1">
    <citation type="submission" date="2024-06" db="EMBL/GenBank/DDBJ databases">
        <title>The Natural Products Discovery Center: Release of the First 8490 Sequenced Strains for Exploring Actinobacteria Biosynthetic Diversity.</title>
        <authorList>
            <person name="Kalkreuter E."/>
            <person name="Kautsar S.A."/>
            <person name="Yang D."/>
            <person name="Bader C.D."/>
            <person name="Teijaro C.N."/>
            <person name="Fluegel L."/>
            <person name="Davis C.M."/>
            <person name="Simpson J.R."/>
            <person name="Lauterbach L."/>
            <person name="Steele A.D."/>
            <person name="Gui C."/>
            <person name="Meng S."/>
            <person name="Li G."/>
            <person name="Viehrig K."/>
            <person name="Ye F."/>
            <person name="Su P."/>
            <person name="Kiefer A.F."/>
            <person name="Nichols A."/>
            <person name="Cepeda A.J."/>
            <person name="Yan W."/>
            <person name="Fan B."/>
            <person name="Jiang Y."/>
            <person name="Adhikari A."/>
            <person name="Zheng C.-J."/>
            <person name="Schuster L."/>
            <person name="Cowan T.M."/>
            <person name="Smanski M.J."/>
            <person name="Chevrette M.G."/>
            <person name="De Carvalho L.P.S."/>
            <person name="Shen B."/>
        </authorList>
    </citation>
    <scope>NUCLEOTIDE SEQUENCE [LARGE SCALE GENOMIC DNA]</scope>
    <source>
        <strain evidence="2 3">NPDC000155</strain>
    </source>
</reference>
<evidence type="ECO:0000313" key="3">
    <source>
        <dbReference type="Proteomes" id="UP001486207"/>
    </source>
</evidence>
<gene>
    <name evidence="2" type="ORF">ABT384_21135</name>
</gene>
<comment type="caution">
    <text evidence="2">The sequence shown here is derived from an EMBL/GenBank/DDBJ whole genome shotgun (WGS) entry which is preliminary data.</text>
</comment>
<evidence type="ECO:0000256" key="1">
    <source>
        <dbReference type="SAM" id="Coils"/>
    </source>
</evidence>